<organism evidence="2 3">
    <name type="scientific">Mycolicibacterium sphagni</name>
    <dbReference type="NCBI Taxonomy" id="1786"/>
    <lineage>
        <taxon>Bacteria</taxon>
        <taxon>Bacillati</taxon>
        <taxon>Actinomycetota</taxon>
        <taxon>Actinomycetes</taxon>
        <taxon>Mycobacteriales</taxon>
        <taxon>Mycobacteriaceae</taxon>
        <taxon>Mycolicibacterium</taxon>
    </lineage>
</organism>
<protein>
    <recommendedName>
        <fullName evidence="1">RapA2 cadherin-like domain-containing protein</fullName>
    </recommendedName>
</protein>
<evidence type="ECO:0000313" key="3">
    <source>
        <dbReference type="Proteomes" id="UP000216063"/>
    </source>
</evidence>
<feature type="non-terminal residue" evidence="2">
    <location>
        <position position="1"/>
    </location>
</feature>
<evidence type="ECO:0000259" key="1">
    <source>
        <dbReference type="Pfam" id="PF17803"/>
    </source>
</evidence>
<keyword evidence="3" id="KW-1185">Reference proteome</keyword>
<evidence type="ECO:0000313" key="2">
    <source>
        <dbReference type="EMBL" id="OYN73784.1"/>
    </source>
</evidence>
<sequence length="98" mass="9618">AGNFTYTPAATARYAATNATTDTFTVTASDGTNSTTETVTVSVSPLADKPVAGTPTVATPNTSTGVVTGALNFTDPGGQSLTYAVTGKPTQGAVSVDA</sequence>
<dbReference type="EMBL" id="NOZR01000076">
    <property type="protein sequence ID" value="OYN73784.1"/>
    <property type="molecule type" value="Genomic_DNA"/>
</dbReference>
<dbReference type="Pfam" id="PF17803">
    <property type="entry name" value="Cadherin_4"/>
    <property type="match status" value="1"/>
</dbReference>
<feature type="domain" description="RapA2 cadherin-like" evidence="1">
    <location>
        <begin position="38"/>
        <end position="98"/>
    </location>
</feature>
<dbReference type="Proteomes" id="UP000216063">
    <property type="component" value="Unassembled WGS sequence"/>
</dbReference>
<proteinExistence type="predicted"/>
<reference evidence="2 3" key="1">
    <citation type="submission" date="2017-07" db="EMBL/GenBank/DDBJ databases">
        <title>The new phylogeny of genus Mycobacterium.</title>
        <authorList>
            <person name="Tortoli E."/>
            <person name="Trovato A."/>
            <person name="Cirillo D.M."/>
        </authorList>
    </citation>
    <scope>NUCLEOTIDE SEQUENCE [LARGE SCALE GENOMIC DNA]</scope>
    <source>
        <strain evidence="2 3">ATCC 33027</strain>
    </source>
</reference>
<dbReference type="RefSeq" id="WP_207760822.1">
    <property type="nucleotide sequence ID" value="NZ_NOZR01000076.1"/>
</dbReference>
<dbReference type="InterPro" id="IPR010221">
    <property type="entry name" value="VCBS_dom"/>
</dbReference>
<feature type="non-terminal residue" evidence="2">
    <location>
        <position position="98"/>
    </location>
</feature>
<comment type="caution">
    <text evidence="2">The sequence shown here is derived from an EMBL/GenBank/DDBJ whole genome shotgun (WGS) entry which is preliminary data.</text>
</comment>
<accession>A0A255D430</accession>
<name>A0A255D430_9MYCO</name>
<gene>
    <name evidence="2" type="ORF">CG716_29470</name>
</gene>
<dbReference type="InterPro" id="IPR040853">
    <property type="entry name" value="RapA2_cadherin-like"/>
</dbReference>
<dbReference type="AlphaFoldDB" id="A0A255D430"/>
<dbReference type="NCBIfam" id="TIGR01965">
    <property type="entry name" value="VCBS_repeat"/>
    <property type="match status" value="1"/>
</dbReference>